<dbReference type="OrthoDB" id="3636394at2759"/>
<sequence length="242" mass="27287">MVNIILRTSKFVNDAAGLEKTLRLLQSLSLIIAANVVQPAGWNQAKKQFALGRRYLRFTKFIDCFNTAYSAFSAPGSEKSGVVVLLEVGKWSCLGIYLLLESFTIMDAMGIWSTTWAPKLFKEAMKFWFYSLTCSLVLSLNSMKTLYMRPLVEIQAKKGSGDERIDEKSEKSEESAKIELAKKQWYGERQVLMKKVIMDSCDLFIPATAVGWVVMRPDLLGMIMVTGTLLGCIDIWNRVNPL</sequence>
<dbReference type="PANTHER" id="PTHR12652:SF23">
    <property type="entry name" value="MICROBODY (PEROXISOME) PROLIFERATION PROTEIN PEROXIN 11B (EUROFUNG)"/>
    <property type="match status" value="1"/>
</dbReference>
<evidence type="ECO:0000256" key="1">
    <source>
        <dbReference type="ARBA" id="ARBA00022593"/>
    </source>
</evidence>
<evidence type="ECO:0000256" key="3">
    <source>
        <dbReference type="ARBA" id="ARBA00023140"/>
    </source>
</evidence>
<dbReference type="EMBL" id="PDLN01000008">
    <property type="protein sequence ID" value="RDW77955.1"/>
    <property type="molecule type" value="Genomic_DNA"/>
</dbReference>
<dbReference type="PANTHER" id="PTHR12652">
    <property type="entry name" value="PEROXISOMAL BIOGENESIS FACTOR 11"/>
    <property type="match status" value="1"/>
</dbReference>
<name>A0A3D8RVC8_9HELO</name>
<dbReference type="Proteomes" id="UP000256328">
    <property type="component" value="Unassembled WGS sequence"/>
</dbReference>
<evidence type="ECO:0000256" key="4">
    <source>
        <dbReference type="ARBA" id="ARBA00046271"/>
    </source>
</evidence>
<reference evidence="5 6" key="1">
    <citation type="journal article" date="2018" name="IMA Fungus">
        <title>IMA Genome-F 9: Draft genome sequence of Annulohypoxylon stygium, Aspergillus mulundensis, Berkeleyomyces basicola (syn. Thielaviopsis basicola), Ceratocystis smalleyi, two Cercospora beticola strains, Coleophoma cylindrospora, Fusarium fracticaudum, Phialophora cf. hyalina, and Morchella septimelata.</title>
        <authorList>
            <person name="Wingfield B.D."/>
            <person name="Bills G.F."/>
            <person name="Dong Y."/>
            <person name="Huang W."/>
            <person name="Nel W.J."/>
            <person name="Swalarsk-Parry B.S."/>
            <person name="Vaghefi N."/>
            <person name="Wilken P.M."/>
            <person name="An Z."/>
            <person name="de Beer Z.W."/>
            <person name="De Vos L."/>
            <person name="Chen L."/>
            <person name="Duong T.A."/>
            <person name="Gao Y."/>
            <person name="Hammerbacher A."/>
            <person name="Kikkert J.R."/>
            <person name="Li Y."/>
            <person name="Li H."/>
            <person name="Li K."/>
            <person name="Li Q."/>
            <person name="Liu X."/>
            <person name="Ma X."/>
            <person name="Naidoo K."/>
            <person name="Pethybridge S.J."/>
            <person name="Sun J."/>
            <person name="Steenkamp E.T."/>
            <person name="van der Nest M.A."/>
            <person name="van Wyk S."/>
            <person name="Wingfield M.J."/>
            <person name="Xiong C."/>
            <person name="Yue Q."/>
            <person name="Zhang X."/>
        </authorList>
    </citation>
    <scope>NUCLEOTIDE SEQUENCE [LARGE SCALE GENOMIC DNA]</scope>
    <source>
        <strain evidence="5 6">BP5796</strain>
    </source>
</reference>
<accession>A0A3D8RVC8</accession>
<dbReference type="Pfam" id="PF05648">
    <property type="entry name" value="PEX11"/>
    <property type="match status" value="1"/>
</dbReference>
<proteinExistence type="predicted"/>
<dbReference type="AlphaFoldDB" id="A0A3D8RVC8"/>
<dbReference type="GO" id="GO:0005778">
    <property type="term" value="C:peroxisomal membrane"/>
    <property type="evidence" value="ECO:0007669"/>
    <property type="project" value="UniProtKB-SubCell"/>
</dbReference>
<comment type="caution">
    <text evidence="5">The sequence shown here is derived from an EMBL/GenBank/DDBJ whole genome shotgun (WGS) entry which is preliminary data.</text>
</comment>
<evidence type="ECO:0000313" key="6">
    <source>
        <dbReference type="Proteomes" id="UP000256328"/>
    </source>
</evidence>
<protein>
    <submittedName>
        <fullName evidence="5">Uncharacterized protein</fullName>
    </submittedName>
</protein>
<dbReference type="GO" id="GO:0016559">
    <property type="term" value="P:peroxisome fission"/>
    <property type="evidence" value="ECO:0007669"/>
    <property type="project" value="InterPro"/>
</dbReference>
<organism evidence="5 6">
    <name type="scientific">Coleophoma crateriformis</name>
    <dbReference type="NCBI Taxonomy" id="565419"/>
    <lineage>
        <taxon>Eukaryota</taxon>
        <taxon>Fungi</taxon>
        <taxon>Dikarya</taxon>
        <taxon>Ascomycota</taxon>
        <taxon>Pezizomycotina</taxon>
        <taxon>Leotiomycetes</taxon>
        <taxon>Helotiales</taxon>
        <taxon>Dermateaceae</taxon>
        <taxon>Coleophoma</taxon>
    </lineage>
</organism>
<comment type="subcellular location">
    <subcellularLocation>
        <location evidence="4">Peroxisome membrane</location>
    </subcellularLocation>
</comment>
<dbReference type="InterPro" id="IPR008733">
    <property type="entry name" value="PEX11"/>
</dbReference>
<keyword evidence="2" id="KW-0472">Membrane</keyword>
<keyword evidence="1" id="KW-0962">Peroxisome biogenesis</keyword>
<gene>
    <name evidence="5" type="ORF">BP5796_05807</name>
</gene>
<keyword evidence="6" id="KW-1185">Reference proteome</keyword>
<keyword evidence="3" id="KW-0576">Peroxisome</keyword>
<evidence type="ECO:0000256" key="2">
    <source>
        <dbReference type="ARBA" id="ARBA00023136"/>
    </source>
</evidence>
<evidence type="ECO:0000313" key="5">
    <source>
        <dbReference type="EMBL" id="RDW77955.1"/>
    </source>
</evidence>